<keyword evidence="3 13" id="KW-0349">Heme</keyword>
<evidence type="ECO:0000256" key="7">
    <source>
        <dbReference type="ARBA" id="ARBA00023004"/>
    </source>
</evidence>
<evidence type="ECO:0000256" key="14">
    <source>
        <dbReference type="SAM" id="MobiDB-lite"/>
    </source>
</evidence>
<dbReference type="InterPro" id="IPR048327">
    <property type="entry name" value="Dyp_perox_N"/>
</dbReference>
<feature type="domain" description="Dyp-type peroxidase C-terminal" evidence="16">
    <location>
        <begin position="265"/>
        <end position="444"/>
    </location>
</feature>
<feature type="domain" description="Dyp-type peroxidase N-terminal" evidence="15">
    <location>
        <begin position="101"/>
        <end position="254"/>
    </location>
</feature>
<dbReference type="GO" id="GO:0004325">
    <property type="term" value="F:ferrochelatase activity"/>
    <property type="evidence" value="ECO:0007669"/>
    <property type="project" value="UniProtKB-EC"/>
</dbReference>
<dbReference type="InterPro" id="IPR006313">
    <property type="entry name" value="EfeB/EfeN"/>
</dbReference>
<dbReference type="GO" id="GO:0046872">
    <property type="term" value="F:metal ion binding"/>
    <property type="evidence" value="ECO:0007669"/>
    <property type="project" value="UniProtKB-KW"/>
</dbReference>
<evidence type="ECO:0000256" key="1">
    <source>
        <dbReference type="ARBA" id="ARBA00004196"/>
    </source>
</evidence>
<keyword evidence="5" id="KW-0732">Signal</keyword>
<evidence type="ECO:0000256" key="5">
    <source>
        <dbReference type="ARBA" id="ARBA00022729"/>
    </source>
</evidence>
<dbReference type="SUPFAM" id="SSF54909">
    <property type="entry name" value="Dimeric alpha+beta barrel"/>
    <property type="match status" value="1"/>
</dbReference>
<evidence type="ECO:0000259" key="15">
    <source>
        <dbReference type="Pfam" id="PF04261"/>
    </source>
</evidence>
<dbReference type="GO" id="GO:0033212">
    <property type="term" value="P:iron import into cell"/>
    <property type="evidence" value="ECO:0007669"/>
    <property type="project" value="InterPro"/>
</dbReference>
<dbReference type="Pfam" id="PF04261">
    <property type="entry name" value="Dyp_perox_N"/>
    <property type="match status" value="1"/>
</dbReference>
<evidence type="ECO:0000259" key="16">
    <source>
        <dbReference type="Pfam" id="PF20628"/>
    </source>
</evidence>
<keyword evidence="8" id="KW-0456">Lyase</keyword>
<evidence type="ECO:0000256" key="10">
    <source>
        <dbReference type="ARBA" id="ARBA00033771"/>
    </source>
</evidence>
<dbReference type="NCBIfam" id="TIGR01413">
    <property type="entry name" value="Dyp_perox_fam"/>
    <property type="match status" value="1"/>
</dbReference>
<comment type="caution">
    <text evidence="17">The sequence shown here is derived from an EMBL/GenBank/DDBJ whole genome shotgun (WGS) entry which is preliminary data.</text>
</comment>
<proteinExistence type="inferred from homology"/>
<accession>A0A3E0WB47</accession>
<organism evidence="17 18">
    <name type="scientific">Subtercola boreus</name>
    <dbReference type="NCBI Taxonomy" id="120213"/>
    <lineage>
        <taxon>Bacteria</taxon>
        <taxon>Bacillati</taxon>
        <taxon>Actinomycetota</taxon>
        <taxon>Actinomycetes</taxon>
        <taxon>Micrococcales</taxon>
        <taxon>Microbacteriaceae</taxon>
        <taxon>Subtercola</taxon>
    </lineage>
</organism>
<evidence type="ECO:0000256" key="8">
    <source>
        <dbReference type="ARBA" id="ARBA00023239"/>
    </source>
</evidence>
<keyword evidence="6 13" id="KW-0560">Oxidoreductase</keyword>
<gene>
    <name evidence="17" type="ORF">B7R25_10455</name>
</gene>
<keyword evidence="7 13" id="KW-0408">Iron</keyword>
<comment type="subcellular location">
    <subcellularLocation>
        <location evidence="1">Cell envelope</location>
    </subcellularLocation>
</comment>
<evidence type="ECO:0000256" key="6">
    <source>
        <dbReference type="ARBA" id="ARBA00023002"/>
    </source>
</evidence>
<evidence type="ECO:0000256" key="13">
    <source>
        <dbReference type="RuleBase" id="RU365017"/>
    </source>
</evidence>
<comment type="cofactor">
    <cofactor evidence="13">
        <name>heme b</name>
        <dbReference type="ChEBI" id="CHEBI:60344"/>
    </cofactor>
    <text evidence="13">Binds 1 heme b (iron(II)-protoporphyrin IX) group non-covalently per subunit.</text>
</comment>
<comment type="function">
    <text evidence="13">Involved in the recovery of exogenous heme iron. Extracts iron from heme while preserving the protoporphyrin ring intact.</text>
</comment>
<dbReference type="EC" id="1.11.1.-" evidence="13"/>
<dbReference type="InterPro" id="IPR006314">
    <property type="entry name" value="Dyp_peroxidase"/>
</dbReference>
<comment type="similarity">
    <text evidence="9 13">Belongs to the DyP-type peroxidase family.</text>
</comment>
<keyword evidence="4 13" id="KW-0479">Metal-binding</keyword>
<evidence type="ECO:0000256" key="11">
    <source>
        <dbReference type="ARBA" id="ARBA00033775"/>
    </source>
</evidence>
<dbReference type="Proteomes" id="UP000257080">
    <property type="component" value="Unassembled WGS sequence"/>
</dbReference>
<keyword evidence="2 13" id="KW-0575">Peroxidase</keyword>
<evidence type="ECO:0000313" key="17">
    <source>
        <dbReference type="EMBL" id="RFA26532.1"/>
    </source>
</evidence>
<dbReference type="GO" id="GO:0020037">
    <property type="term" value="F:heme binding"/>
    <property type="evidence" value="ECO:0007669"/>
    <property type="project" value="InterPro"/>
</dbReference>
<dbReference type="OrthoDB" id="9781066at2"/>
<evidence type="ECO:0000256" key="12">
    <source>
        <dbReference type="ARBA" id="ARBA00048856"/>
    </source>
</evidence>
<dbReference type="InterPro" id="IPR048328">
    <property type="entry name" value="Dyp_perox_C"/>
</dbReference>
<evidence type="ECO:0000256" key="3">
    <source>
        <dbReference type="ARBA" id="ARBA00022617"/>
    </source>
</evidence>
<dbReference type="Pfam" id="PF20628">
    <property type="entry name" value="Dyp_perox_C"/>
    <property type="match status" value="1"/>
</dbReference>
<reference evidence="17 18" key="1">
    <citation type="submission" date="2017-04" db="EMBL/GenBank/DDBJ databases">
        <title>Comparative genome analysis of Subtercola boreus.</title>
        <authorList>
            <person name="Cho Y.-J."/>
            <person name="Cho A."/>
            <person name="Kim O.-S."/>
            <person name="Lee J.-I."/>
        </authorList>
    </citation>
    <scope>NUCLEOTIDE SEQUENCE [LARGE SCALE GENOMIC DNA]</scope>
    <source>
        <strain evidence="17 18">P28004</strain>
    </source>
</reference>
<evidence type="ECO:0000313" key="18">
    <source>
        <dbReference type="Proteomes" id="UP000257080"/>
    </source>
</evidence>
<dbReference type="InterPro" id="IPR011008">
    <property type="entry name" value="Dimeric_a/b-barrel"/>
</dbReference>
<dbReference type="GO" id="GO:0004601">
    <property type="term" value="F:peroxidase activity"/>
    <property type="evidence" value="ECO:0007669"/>
    <property type="project" value="UniProtKB-KW"/>
</dbReference>
<evidence type="ECO:0000256" key="4">
    <source>
        <dbReference type="ARBA" id="ARBA00022723"/>
    </source>
</evidence>
<dbReference type="InterPro" id="IPR006311">
    <property type="entry name" value="TAT_signal"/>
</dbReference>
<dbReference type="PROSITE" id="PS51318">
    <property type="entry name" value="TAT"/>
    <property type="match status" value="1"/>
</dbReference>
<feature type="region of interest" description="Disordered" evidence="14">
    <location>
        <begin position="1"/>
        <end position="44"/>
    </location>
</feature>
<comment type="catalytic activity">
    <reaction evidence="12">
        <text>heme b + 2 H(+) = protoporphyrin IX + Fe(2+)</text>
        <dbReference type="Rhea" id="RHEA:22584"/>
        <dbReference type="ChEBI" id="CHEBI:15378"/>
        <dbReference type="ChEBI" id="CHEBI:29033"/>
        <dbReference type="ChEBI" id="CHEBI:57306"/>
        <dbReference type="ChEBI" id="CHEBI:60344"/>
        <dbReference type="EC" id="4.98.1.1"/>
    </reaction>
    <physiologicalReaction direction="left-to-right" evidence="12">
        <dbReference type="Rhea" id="RHEA:22585"/>
    </physiologicalReaction>
</comment>
<evidence type="ECO:0000256" key="2">
    <source>
        <dbReference type="ARBA" id="ARBA00022559"/>
    </source>
</evidence>
<dbReference type="AlphaFoldDB" id="A0A3E0WB47"/>
<dbReference type="PROSITE" id="PS51404">
    <property type="entry name" value="DYP_PEROXIDASE"/>
    <property type="match status" value="1"/>
</dbReference>
<evidence type="ECO:0000256" key="9">
    <source>
        <dbReference type="ARBA" id="ARBA00025737"/>
    </source>
</evidence>
<dbReference type="NCBIfam" id="TIGR01412">
    <property type="entry name" value="tat_substr_1"/>
    <property type="match status" value="1"/>
</dbReference>
<dbReference type="PANTHER" id="PTHR30521">
    <property type="entry name" value="DEFERROCHELATASE/PEROXIDASE"/>
    <property type="match status" value="1"/>
</dbReference>
<dbReference type="EMBL" id="NBXE01000024">
    <property type="protein sequence ID" value="RFA26532.1"/>
    <property type="molecule type" value="Genomic_DNA"/>
</dbReference>
<sequence>MERDDRQGDPVAPGPSAEPRDQHAGLSAGPRDPHAGLSAGPRDPHAGLSRRAFFAAAASSAAAGAAIGVTATGIAGQAASAGQVELTAQADETYPFYGEHQAGIRTPPQDHLVFMVFDVTTTSASELQVMLAKWSAAIAQYTAGLAVGAVEPERELAVPGDTGEAAGMGANQLTVTVGFAPSMFDDRFGWKKYRPAALNDLPAFASDALTPEFTGGDICVQACASDPLVAYHAIRNLARMARTTATTRWTVQGFGRASRSGDRATPRNLMGFKDGTRNIETDDDFAQQVWVGDGSDQPWMTGGSYLVARKIHMLIETWDTDYIADQHAVFGRTKLEGAPLTGTKEFDTPDFQATGADGKPVIPANAHVALAAHENNNGTKILRRGYNFTDGIDSVGRLDAGLMFISYQRDPQQFITLQQKLGSMDRLNEYIRHVGSGVYAVPPGLSAAGDYFGKALFA</sequence>
<protein>
    <recommendedName>
        <fullName evidence="10 13">Deferrochelatase</fullName>
        <ecNumber evidence="13">1.11.1.-</ecNumber>
    </recommendedName>
    <alternativeName>
        <fullName evidence="11 13">Peroxidase EfeB</fullName>
    </alternativeName>
</protein>
<name>A0A3E0WB47_9MICO</name>
<dbReference type="GO" id="GO:0030313">
    <property type="term" value="C:cell envelope"/>
    <property type="evidence" value="ECO:0007669"/>
    <property type="project" value="UniProtKB-SubCell"/>
</dbReference>
<dbReference type="GO" id="GO:0005829">
    <property type="term" value="C:cytosol"/>
    <property type="evidence" value="ECO:0007669"/>
    <property type="project" value="TreeGrafter"/>
</dbReference>
<dbReference type="PANTHER" id="PTHR30521:SF4">
    <property type="entry name" value="DEFERROCHELATASE"/>
    <property type="match status" value="1"/>
</dbReference>